<sequence>MSSEQSRRIFLFSHPRTTSNLFMRLMEGHSNVTQAQYMFFAAYFLGPDRQSGGTAEDFRYMPAYPMREQKSYQNGLIALQKFIKEVEDKGNIPLVMDHAMMLTSPTIPRTNMPEKPKIEDPKLDGDRNPTTEVPIPNPTFLPDRFLLTLTPIFTIRHPALVLPSYLKAVSAEASPVESAFGEEFPTAVSYKNQIQIFDFYKALNGGEAPVVVDGERLVKNTQAVMKSVCEKLGLDEKNVKYEWESKDVPKFPKTIEAFTGKAKRSTGVIQDGMYDKPVDIDEHAKKWKEEWGEDVAKRMEELVRGAMKDYEYLLQYSL</sequence>
<gene>
    <name evidence="2" type="ORF">V5O48_004764</name>
</gene>
<dbReference type="PANTHER" id="PTHR48312">
    <property type="match status" value="1"/>
</dbReference>
<evidence type="ECO:0000313" key="3">
    <source>
        <dbReference type="Proteomes" id="UP001465976"/>
    </source>
</evidence>
<feature type="compositionally biased region" description="Basic and acidic residues" evidence="1">
    <location>
        <begin position="112"/>
        <end position="129"/>
    </location>
</feature>
<name>A0ABR3FPK2_9AGAR</name>
<reference evidence="2 3" key="1">
    <citation type="submission" date="2024-02" db="EMBL/GenBank/DDBJ databases">
        <title>A draft genome for the cacao thread blight pathogen Marasmius crinis-equi.</title>
        <authorList>
            <person name="Cohen S.P."/>
            <person name="Baruah I.K."/>
            <person name="Amoako-Attah I."/>
            <person name="Bukari Y."/>
            <person name="Meinhardt L.W."/>
            <person name="Bailey B.A."/>
        </authorList>
    </citation>
    <scope>NUCLEOTIDE SEQUENCE [LARGE SCALE GENOMIC DNA]</scope>
    <source>
        <strain evidence="2 3">GH-76</strain>
    </source>
</reference>
<accession>A0ABR3FPK2</accession>
<feature type="region of interest" description="Disordered" evidence="1">
    <location>
        <begin position="105"/>
        <end position="135"/>
    </location>
</feature>
<comment type="caution">
    <text evidence="2">The sequence shown here is derived from an EMBL/GenBank/DDBJ whole genome shotgun (WGS) entry which is preliminary data.</text>
</comment>
<dbReference type="Proteomes" id="UP001465976">
    <property type="component" value="Unassembled WGS sequence"/>
</dbReference>
<evidence type="ECO:0000313" key="2">
    <source>
        <dbReference type="EMBL" id="KAL0577223.1"/>
    </source>
</evidence>
<evidence type="ECO:0000256" key="1">
    <source>
        <dbReference type="SAM" id="MobiDB-lite"/>
    </source>
</evidence>
<dbReference type="SUPFAM" id="SSF52540">
    <property type="entry name" value="P-loop containing nucleoside triphosphate hydrolases"/>
    <property type="match status" value="1"/>
</dbReference>
<keyword evidence="3" id="KW-1185">Reference proteome</keyword>
<dbReference type="Gene3D" id="3.40.50.300">
    <property type="entry name" value="P-loop containing nucleotide triphosphate hydrolases"/>
    <property type="match status" value="1"/>
</dbReference>
<dbReference type="EMBL" id="JBAHYK010000171">
    <property type="protein sequence ID" value="KAL0577223.1"/>
    <property type="molecule type" value="Genomic_DNA"/>
</dbReference>
<organism evidence="2 3">
    <name type="scientific">Marasmius crinis-equi</name>
    <dbReference type="NCBI Taxonomy" id="585013"/>
    <lineage>
        <taxon>Eukaryota</taxon>
        <taxon>Fungi</taxon>
        <taxon>Dikarya</taxon>
        <taxon>Basidiomycota</taxon>
        <taxon>Agaricomycotina</taxon>
        <taxon>Agaricomycetes</taxon>
        <taxon>Agaricomycetidae</taxon>
        <taxon>Agaricales</taxon>
        <taxon>Marasmiineae</taxon>
        <taxon>Marasmiaceae</taxon>
        <taxon>Marasmius</taxon>
    </lineage>
</organism>
<dbReference type="PANTHER" id="PTHR48312:SF1">
    <property type="entry name" value="SULFOTRANSFERASE"/>
    <property type="match status" value="1"/>
</dbReference>
<protein>
    <recommendedName>
        <fullName evidence="4">Sulfotransferase</fullName>
    </recommendedName>
</protein>
<dbReference type="InterPro" id="IPR027417">
    <property type="entry name" value="P-loop_NTPase"/>
</dbReference>
<proteinExistence type="predicted"/>
<evidence type="ECO:0008006" key="4">
    <source>
        <dbReference type="Google" id="ProtNLM"/>
    </source>
</evidence>